<accession>A0ABD0S3Q2</accession>
<dbReference type="SUPFAM" id="SSF57667">
    <property type="entry name" value="beta-beta-alpha zinc fingers"/>
    <property type="match status" value="2"/>
</dbReference>
<dbReference type="InterPro" id="IPR041661">
    <property type="entry name" value="ZN622/Rei1/Reh1_Znf-C2H2"/>
</dbReference>
<proteinExistence type="predicted"/>
<keyword evidence="4" id="KW-0862">Zinc</keyword>
<evidence type="ECO:0000313" key="9">
    <source>
        <dbReference type="Proteomes" id="UP001549921"/>
    </source>
</evidence>
<comment type="caution">
    <text evidence="8">The sequence shown here is derived from an EMBL/GenBank/DDBJ whole genome shotgun (WGS) entry which is preliminary data.</text>
</comment>
<dbReference type="Proteomes" id="UP001549921">
    <property type="component" value="Unassembled WGS sequence"/>
</dbReference>
<feature type="domain" description="C2H2-type" evidence="7">
    <location>
        <begin position="69"/>
        <end position="97"/>
    </location>
</feature>
<feature type="domain" description="C2H2-type" evidence="7">
    <location>
        <begin position="305"/>
        <end position="332"/>
    </location>
</feature>
<evidence type="ECO:0000256" key="1">
    <source>
        <dbReference type="ARBA" id="ARBA00022723"/>
    </source>
</evidence>
<evidence type="ECO:0000259" key="7">
    <source>
        <dbReference type="PROSITE" id="PS50157"/>
    </source>
</evidence>
<dbReference type="PROSITE" id="PS50157">
    <property type="entry name" value="ZINC_FINGER_C2H2_2"/>
    <property type="match status" value="5"/>
</dbReference>
<feature type="domain" description="C2H2-type" evidence="7">
    <location>
        <begin position="189"/>
        <end position="211"/>
    </location>
</feature>
<dbReference type="InterPro" id="IPR013087">
    <property type="entry name" value="Znf_C2H2_type"/>
</dbReference>
<dbReference type="InterPro" id="IPR036236">
    <property type="entry name" value="Znf_C2H2_sf"/>
</dbReference>
<dbReference type="PROSITE" id="PS00028">
    <property type="entry name" value="ZINC_FINGER_C2H2_1"/>
    <property type="match status" value="5"/>
</dbReference>
<evidence type="ECO:0000256" key="4">
    <source>
        <dbReference type="ARBA" id="ARBA00022833"/>
    </source>
</evidence>
<keyword evidence="2" id="KW-0677">Repeat</keyword>
<evidence type="ECO:0000256" key="2">
    <source>
        <dbReference type="ARBA" id="ARBA00022737"/>
    </source>
</evidence>
<dbReference type="Pfam" id="PF12756">
    <property type="entry name" value="zf-C2H2_2"/>
    <property type="match status" value="1"/>
</dbReference>
<feature type="domain" description="C2H2-type" evidence="7">
    <location>
        <begin position="245"/>
        <end position="273"/>
    </location>
</feature>
<dbReference type="Pfam" id="PF00096">
    <property type="entry name" value="zf-C2H2"/>
    <property type="match status" value="2"/>
</dbReference>
<feature type="region of interest" description="Disordered" evidence="6">
    <location>
        <begin position="14"/>
        <end position="37"/>
    </location>
</feature>
<protein>
    <recommendedName>
        <fullName evidence="7">C2H2-type domain-containing protein</fullName>
    </recommendedName>
</protein>
<sequence>MEANVSVVKRDRKVKEKVSDRQMRRRRRANNELPEESEKRIAKTMMRRNAMALLEFSTAWAFRWFHGVFYCSYCDAKFADIDPLRDHVITFHSNEPPTKRVFSKITENNMLKIDIGNLSCRLCDNYVESLDALKSHLLSYHEKALNSDYSDGVLPFKLGNDGFQCQICLTQFESFPKVNQHMNTHYQNYICDECGKAFVSKSRFRRHVQSHEVGTFPCGECEAILLTRVERMCHKLKVHKKGFRYSCPRCSQSFTSYYARAKHLVDEHGQQKIDYDCSACGKTFETGSKRAAHFRLTHANIDKKYDCPECLSIFITKSKLQRHLLTHMKKESHT</sequence>
<evidence type="ECO:0000256" key="6">
    <source>
        <dbReference type="SAM" id="MobiDB-lite"/>
    </source>
</evidence>
<keyword evidence="3 5" id="KW-0863">Zinc-finger</keyword>
<dbReference type="PANTHER" id="PTHR24379:SF121">
    <property type="entry name" value="C2H2-TYPE DOMAIN-CONTAINING PROTEIN"/>
    <property type="match status" value="1"/>
</dbReference>
<dbReference type="Gene3D" id="3.30.160.60">
    <property type="entry name" value="Classic Zinc Finger"/>
    <property type="match status" value="3"/>
</dbReference>
<reference evidence="8 9" key="1">
    <citation type="submission" date="2024-06" db="EMBL/GenBank/DDBJ databases">
        <title>A chromosome-level genome assembly of beet webworm, Loxostege sticticalis.</title>
        <authorList>
            <person name="Zhang Y."/>
        </authorList>
    </citation>
    <scope>NUCLEOTIDE SEQUENCE [LARGE SCALE GENOMIC DNA]</scope>
    <source>
        <strain evidence="8">AQ028</strain>
        <tissue evidence="8">Male pupae</tissue>
    </source>
</reference>
<dbReference type="EMBL" id="JBEDNZ010000031">
    <property type="protein sequence ID" value="KAL0808629.1"/>
    <property type="molecule type" value="Genomic_DNA"/>
</dbReference>
<organism evidence="8 9">
    <name type="scientific">Loxostege sticticalis</name>
    <name type="common">Beet webworm moth</name>
    <dbReference type="NCBI Taxonomy" id="481309"/>
    <lineage>
        <taxon>Eukaryota</taxon>
        <taxon>Metazoa</taxon>
        <taxon>Ecdysozoa</taxon>
        <taxon>Arthropoda</taxon>
        <taxon>Hexapoda</taxon>
        <taxon>Insecta</taxon>
        <taxon>Pterygota</taxon>
        <taxon>Neoptera</taxon>
        <taxon>Endopterygota</taxon>
        <taxon>Lepidoptera</taxon>
        <taxon>Glossata</taxon>
        <taxon>Ditrysia</taxon>
        <taxon>Pyraloidea</taxon>
        <taxon>Crambidae</taxon>
        <taxon>Pyraustinae</taxon>
        <taxon>Loxostege</taxon>
    </lineage>
</organism>
<dbReference type="AlphaFoldDB" id="A0ABD0S3Q2"/>
<gene>
    <name evidence="8" type="ORF">ABMA28_013067</name>
</gene>
<dbReference type="GO" id="GO:0008270">
    <property type="term" value="F:zinc ion binding"/>
    <property type="evidence" value="ECO:0007669"/>
    <property type="project" value="UniProtKB-KW"/>
</dbReference>
<feature type="domain" description="C2H2-type" evidence="7">
    <location>
        <begin position="275"/>
        <end position="303"/>
    </location>
</feature>
<keyword evidence="1" id="KW-0479">Metal-binding</keyword>
<dbReference type="PANTHER" id="PTHR24379">
    <property type="entry name" value="KRAB AND ZINC FINGER DOMAIN-CONTAINING"/>
    <property type="match status" value="1"/>
</dbReference>
<name>A0ABD0S3Q2_LOXSC</name>
<evidence type="ECO:0000256" key="5">
    <source>
        <dbReference type="PROSITE-ProRule" id="PRU00042"/>
    </source>
</evidence>
<dbReference type="SMART" id="SM00355">
    <property type="entry name" value="ZnF_C2H2"/>
    <property type="match status" value="8"/>
</dbReference>
<evidence type="ECO:0000256" key="3">
    <source>
        <dbReference type="ARBA" id="ARBA00022771"/>
    </source>
</evidence>
<evidence type="ECO:0000313" key="8">
    <source>
        <dbReference type="EMBL" id="KAL0808629.1"/>
    </source>
</evidence>